<comment type="caution">
    <text evidence="2">The sequence shown here is derived from an EMBL/GenBank/DDBJ whole genome shotgun (WGS) entry which is preliminary data.</text>
</comment>
<keyword evidence="3" id="KW-1185">Reference proteome</keyword>
<organism evidence="2 3">
    <name type="scientific">Molorchus minor</name>
    <dbReference type="NCBI Taxonomy" id="1323400"/>
    <lineage>
        <taxon>Eukaryota</taxon>
        <taxon>Metazoa</taxon>
        <taxon>Ecdysozoa</taxon>
        <taxon>Arthropoda</taxon>
        <taxon>Hexapoda</taxon>
        <taxon>Insecta</taxon>
        <taxon>Pterygota</taxon>
        <taxon>Neoptera</taxon>
        <taxon>Endopterygota</taxon>
        <taxon>Coleoptera</taxon>
        <taxon>Polyphaga</taxon>
        <taxon>Cucujiformia</taxon>
        <taxon>Chrysomeloidea</taxon>
        <taxon>Cerambycidae</taxon>
        <taxon>Lamiinae</taxon>
        <taxon>Monochamini</taxon>
        <taxon>Molorchus</taxon>
    </lineage>
</organism>
<dbReference type="EMBL" id="JAPWTJ010000002">
    <property type="protein sequence ID" value="KAJ8986136.1"/>
    <property type="molecule type" value="Genomic_DNA"/>
</dbReference>
<evidence type="ECO:0000256" key="1">
    <source>
        <dbReference type="SAM" id="Phobius"/>
    </source>
</evidence>
<dbReference type="Proteomes" id="UP001162164">
    <property type="component" value="Unassembled WGS sequence"/>
</dbReference>
<feature type="transmembrane region" description="Helical" evidence="1">
    <location>
        <begin position="163"/>
        <end position="184"/>
    </location>
</feature>
<accession>A0ABQ9K682</accession>
<sequence length="192" mass="22527">MVEIDKLRIRKFPEISDSDPVDGDDPLSIDVQGYDSDEELYEIVENDTEAEEREFYQVHRDLGNESRASLINRVNFENVNKVQEVLGQISLSWRRFIGERLDSMERNIFRLNNGGPPEVENFQDAPMEVRTVAYLLAQGDNRNVEELLRTVHQNVVVNVNLSYYFKIMLVMLTFNTLLLFKWLVWDQLEELP</sequence>
<keyword evidence="1" id="KW-0472">Membrane</keyword>
<proteinExistence type="predicted"/>
<protein>
    <submittedName>
        <fullName evidence="2">Uncharacterized protein</fullName>
    </submittedName>
</protein>
<name>A0ABQ9K682_9CUCU</name>
<reference evidence="2" key="1">
    <citation type="journal article" date="2023" name="Insect Mol. Biol.">
        <title>Genome sequencing provides insights into the evolution of gene families encoding plant cell wall-degrading enzymes in longhorned beetles.</title>
        <authorList>
            <person name="Shin N.R."/>
            <person name="Okamura Y."/>
            <person name="Kirsch R."/>
            <person name="Pauchet Y."/>
        </authorList>
    </citation>
    <scope>NUCLEOTIDE SEQUENCE</scope>
    <source>
        <strain evidence="2">MMC_N1</strain>
    </source>
</reference>
<keyword evidence="1" id="KW-1133">Transmembrane helix</keyword>
<gene>
    <name evidence="2" type="ORF">NQ317_005608</name>
</gene>
<evidence type="ECO:0000313" key="2">
    <source>
        <dbReference type="EMBL" id="KAJ8986136.1"/>
    </source>
</evidence>
<evidence type="ECO:0000313" key="3">
    <source>
        <dbReference type="Proteomes" id="UP001162164"/>
    </source>
</evidence>
<keyword evidence="1" id="KW-0812">Transmembrane</keyword>